<evidence type="ECO:0000256" key="2">
    <source>
        <dbReference type="SAM" id="Phobius"/>
    </source>
</evidence>
<keyword evidence="2" id="KW-0472">Membrane</keyword>
<keyword evidence="2" id="KW-1133">Transmembrane helix</keyword>
<accession>A0A7K3NN84</accession>
<protein>
    <submittedName>
        <fullName evidence="3">Uncharacterized protein</fullName>
    </submittedName>
</protein>
<evidence type="ECO:0000313" key="4">
    <source>
        <dbReference type="Proteomes" id="UP000469724"/>
    </source>
</evidence>
<name>A0A7K3NN84_9BACT</name>
<comment type="caution">
    <text evidence="3">The sequence shown here is derived from an EMBL/GenBank/DDBJ whole genome shotgun (WGS) entry which is preliminary data.</text>
</comment>
<feature type="compositionally biased region" description="Pro residues" evidence="1">
    <location>
        <begin position="82"/>
        <end position="92"/>
    </location>
</feature>
<organism evidence="3 4">
    <name type="scientific">Desulfolutivibrio sulfodismutans</name>
    <dbReference type="NCBI Taxonomy" id="63561"/>
    <lineage>
        <taxon>Bacteria</taxon>
        <taxon>Pseudomonadati</taxon>
        <taxon>Thermodesulfobacteriota</taxon>
        <taxon>Desulfovibrionia</taxon>
        <taxon>Desulfovibrionales</taxon>
        <taxon>Desulfovibrionaceae</taxon>
        <taxon>Desulfolutivibrio</taxon>
    </lineage>
</organism>
<sequence>MNVFRDIFSDETGRLSSMRLLVGLVILNELVMRWYVVLTFRQPTISTWNDIAALAVPFFAKAMQSAFERPWGMPGYGGLPCPPLPGGVPGPTTPDDGGNLGGGDL</sequence>
<evidence type="ECO:0000256" key="1">
    <source>
        <dbReference type="SAM" id="MobiDB-lite"/>
    </source>
</evidence>
<proteinExistence type="predicted"/>
<dbReference type="Proteomes" id="UP000469724">
    <property type="component" value="Unassembled WGS sequence"/>
</dbReference>
<evidence type="ECO:0000313" key="3">
    <source>
        <dbReference type="EMBL" id="NDY56659.1"/>
    </source>
</evidence>
<reference evidence="3 4" key="1">
    <citation type="submission" date="2020-02" db="EMBL/GenBank/DDBJ databases">
        <title>Comparative genomics of sulfur disproportionating microorganisms.</title>
        <authorList>
            <person name="Ward L.M."/>
            <person name="Bertran E."/>
            <person name="Johnston D.T."/>
        </authorList>
    </citation>
    <scope>NUCLEOTIDE SEQUENCE [LARGE SCALE GENOMIC DNA]</scope>
    <source>
        <strain evidence="3 4">DSM 3696</strain>
    </source>
</reference>
<dbReference type="RefSeq" id="WP_163301712.1">
    <property type="nucleotide sequence ID" value="NZ_JAAGRQ010000024.1"/>
</dbReference>
<feature type="region of interest" description="Disordered" evidence="1">
    <location>
        <begin position="82"/>
        <end position="105"/>
    </location>
</feature>
<feature type="transmembrane region" description="Helical" evidence="2">
    <location>
        <begin position="20"/>
        <end position="38"/>
    </location>
</feature>
<dbReference type="AlphaFoldDB" id="A0A7K3NN84"/>
<keyword evidence="2" id="KW-0812">Transmembrane</keyword>
<dbReference type="EMBL" id="JAAGRQ010000024">
    <property type="protein sequence ID" value="NDY56659.1"/>
    <property type="molecule type" value="Genomic_DNA"/>
</dbReference>
<keyword evidence="4" id="KW-1185">Reference proteome</keyword>
<gene>
    <name evidence="3" type="ORF">G3N56_07870</name>
</gene>